<sequence>MKLKFPPAVLLSLSALFWGGNFVVGRWAHTDIPPLNLTFWRWFASGVILLPFVAQGMWHHRGLIRRHGALLVVLATSGMVMFHSFTYIALNTTTAINAAVVLASMPMVIPVISFIVGDERLSLRQALGISISALGVVVIVSRGDWQVLVSLGFTPGDLWVLAAVVAWSMYSVLLRRLPKGPGNAIPPMVVLGVTNWIAIVVLLPFYLWEYHNVGGFALTLSSVLVLAYVALFASIAAFVCWNAAVPQVGANKAGLFIHLIPLFASIFSIIFLGEHLETYHFIGIGPILLGIYLTTTAKTPRLTKEAS</sequence>
<keyword evidence="5 6" id="KW-0472">Membrane</keyword>
<evidence type="ECO:0000313" key="9">
    <source>
        <dbReference type="Proteomes" id="UP000095347"/>
    </source>
</evidence>
<evidence type="ECO:0000256" key="5">
    <source>
        <dbReference type="ARBA" id="ARBA00023136"/>
    </source>
</evidence>
<name>A0A1E5Q762_9PROT</name>
<dbReference type="Proteomes" id="UP000095347">
    <property type="component" value="Unassembled WGS sequence"/>
</dbReference>
<dbReference type="InterPro" id="IPR000620">
    <property type="entry name" value="EamA_dom"/>
</dbReference>
<dbReference type="GO" id="GO:0016020">
    <property type="term" value="C:membrane"/>
    <property type="evidence" value="ECO:0007669"/>
    <property type="project" value="UniProtKB-SubCell"/>
</dbReference>
<feature type="transmembrane region" description="Helical" evidence="6">
    <location>
        <begin position="253"/>
        <end position="272"/>
    </location>
</feature>
<feature type="domain" description="EamA" evidence="7">
    <location>
        <begin position="155"/>
        <end position="295"/>
    </location>
</feature>
<gene>
    <name evidence="8" type="ORF">BEN30_11075</name>
</gene>
<dbReference type="RefSeq" id="WP_069958135.1">
    <property type="nucleotide sequence ID" value="NZ_MCGG01000027.1"/>
</dbReference>
<evidence type="ECO:0000313" key="8">
    <source>
        <dbReference type="EMBL" id="OEJ66929.1"/>
    </source>
</evidence>
<proteinExistence type="inferred from homology"/>
<dbReference type="OrthoDB" id="9806889at2"/>
<dbReference type="PANTHER" id="PTHR32322">
    <property type="entry name" value="INNER MEMBRANE TRANSPORTER"/>
    <property type="match status" value="1"/>
</dbReference>
<accession>A0A1E5Q762</accession>
<evidence type="ECO:0000259" key="7">
    <source>
        <dbReference type="Pfam" id="PF00892"/>
    </source>
</evidence>
<dbReference type="InterPro" id="IPR050638">
    <property type="entry name" value="AA-Vitamin_Transporters"/>
</dbReference>
<evidence type="ECO:0000256" key="3">
    <source>
        <dbReference type="ARBA" id="ARBA00022692"/>
    </source>
</evidence>
<comment type="subcellular location">
    <subcellularLocation>
        <location evidence="1">Membrane</location>
        <topology evidence="1">Multi-pass membrane protein</topology>
    </subcellularLocation>
</comment>
<dbReference type="STRING" id="28181.BEN30_11075"/>
<feature type="transmembrane region" description="Helical" evidence="6">
    <location>
        <begin position="40"/>
        <end position="58"/>
    </location>
</feature>
<dbReference type="EMBL" id="MCGG01000027">
    <property type="protein sequence ID" value="OEJ66929.1"/>
    <property type="molecule type" value="Genomic_DNA"/>
</dbReference>
<feature type="transmembrane region" description="Helical" evidence="6">
    <location>
        <begin position="70"/>
        <end position="90"/>
    </location>
</feature>
<organism evidence="8 9">
    <name type="scientific">Magnetovibrio blakemorei</name>
    <dbReference type="NCBI Taxonomy" id="28181"/>
    <lineage>
        <taxon>Bacteria</taxon>
        <taxon>Pseudomonadati</taxon>
        <taxon>Pseudomonadota</taxon>
        <taxon>Alphaproteobacteria</taxon>
        <taxon>Rhodospirillales</taxon>
        <taxon>Magnetovibrionaceae</taxon>
        <taxon>Magnetovibrio</taxon>
    </lineage>
</organism>
<reference evidence="9" key="1">
    <citation type="submission" date="2016-07" db="EMBL/GenBank/DDBJ databases">
        <authorList>
            <person name="Florea S."/>
            <person name="Webb J.S."/>
            <person name="Jaromczyk J."/>
            <person name="Schardl C.L."/>
        </authorList>
    </citation>
    <scope>NUCLEOTIDE SEQUENCE [LARGE SCALE GENOMIC DNA]</scope>
    <source>
        <strain evidence="9">MV-1</strain>
    </source>
</reference>
<evidence type="ECO:0000256" key="1">
    <source>
        <dbReference type="ARBA" id="ARBA00004141"/>
    </source>
</evidence>
<dbReference type="AlphaFoldDB" id="A0A1E5Q762"/>
<feature type="transmembrane region" description="Helical" evidence="6">
    <location>
        <begin position="185"/>
        <end position="207"/>
    </location>
</feature>
<feature type="transmembrane region" description="Helical" evidence="6">
    <location>
        <begin position="147"/>
        <end position="173"/>
    </location>
</feature>
<comment type="similarity">
    <text evidence="2">Belongs to the EamA transporter family.</text>
</comment>
<feature type="transmembrane region" description="Helical" evidence="6">
    <location>
        <begin position="278"/>
        <end position="295"/>
    </location>
</feature>
<keyword evidence="3 6" id="KW-0812">Transmembrane</keyword>
<protein>
    <recommendedName>
        <fullName evidence="7">EamA domain-containing protein</fullName>
    </recommendedName>
</protein>
<feature type="domain" description="EamA" evidence="7">
    <location>
        <begin position="9"/>
        <end position="140"/>
    </location>
</feature>
<dbReference type="SUPFAM" id="SSF103481">
    <property type="entry name" value="Multidrug resistance efflux transporter EmrE"/>
    <property type="match status" value="2"/>
</dbReference>
<comment type="caution">
    <text evidence="8">The sequence shown here is derived from an EMBL/GenBank/DDBJ whole genome shotgun (WGS) entry which is preliminary data.</text>
</comment>
<keyword evidence="4 6" id="KW-1133">Transmembrane helix</keyword>
<dbReference type="Pfam" id="PF00892">
    <property type="entry name" value="EamA"/>
    <property type="match status" value="2"/>
</dbReference>
<feature type="transmembrane region" description="Helical" evidence="6">
    <location>
        <begin position="123"/>
        <end position="141"/>
    </location>
</feature>
<feature type="transmembrane region" description="Helical" evidence="6">
    <location>
        <begin position="96"/>
        <end position="116"/>
    </location>
</feature>
<dbReference type="PANTHER" id="PTHR32322:SF2">
    <property type="entry name" value="EAMA DOMAIN-CONTAINING PROTEIN"/>
    <property type="match status" value="1"/>
</dbReference>
<feature type="transmembrane region" description="Helical" evidence="6">
    <location>
        <begin position="213"/>
        <end position="241"/>
    </location>
</feature>
<evidence type="ECO:0000256" key="2">
    <source>
        <dbReference type="ARBA" id="ARBA00007362"/>
    </source>
</evidence>
<evidence type="ECO:0000256" key="6">
    <source>
        <dbReference type="SAM" id="Phobius"/>
    </source>
</evidence>
<keyword evidence="9" id="KW-1185">Reference proteome</keyword>
<dbReference type="InterPro" id="IPR037185">
    <property type="entry name" value="EmrE-like"/>
</dbReference>
<evidence type="ECO:0000256" key="4">
    <source>
        <dbReference type="ARBA" id="ARBA00022989"/>
    </source>
</evidence>